<gene>
    <name evidence="7" type="ORF">BJ322DRAFT_1004765</name>
</gene>
<dbReference type="InterPro" id="IPR005829">
    <property type="entry name" value="Sugar_transporter_CS"/>
</dbReference>
<dbReference type="InterPro" id="IPR020846">
    <property type="entry name" value="MFS_dom"/>
</dbReference>
<feature type="transmembrane region" description="Helical" evidence="5">
    <location>
        <begin position="174"/>
        <end position="194"/>
    </location>
</feature>
<keyword evidence="4 5" id="KW-0472">Membrane</keyword>
<dbReference type="PANTHER" id="PTHR23501">
    <property type="entry name" value="MAJOR FACILITATOR SUPERFAMILY"/>
    <property type="match status" value="1"/>
</dbReference>
<dbReference type="AlphaFoldDB" id="A0A9P6L7X9"/>
<evidence type="ECO:0000256" key="4">
    <source>
        <dbReference type="ARBA" id="ARBA00023136"/>
    </source>
</evidence>
<accession>A0A9P6L7X9</accession>
<feature type="transmembrane region" description="Helical" evidence="5">
    <location>
        <begin position="326"/>
        <end position="344"/>
    </location>
</feature>
<proteinExistence type="predicted"/>
<evidence type="ECO:0000259" key="6">
    <source>
        <dbReference type="PROSITE" id="PS50850"/>
    </source>
</evidence>
<dbReference type="Pfam" id="PF07690">
    <property type="entry name" value="MFS_1"/>
    <property type="match status" value="1"/>
</dbReference>
<feature type="non-terminal residue" evidence="7">
    <location>
        <position position="507"/>
    </location>
</feature>
<dbReference type="SUPFAM" id="SSF103473">
    <property type="entry name" value="MFS general substrate transporter"/>
    <property type="match status" value="1"/>
</dbReference>
<feature type="transmembrane region" description="Helical" evidence="5">
    <location>
        <begin position="241"/>
        <end position="263"/>
    </location>
</feature>
<sequence length="507" mass="54416">AALTLFLATTDSTIVSTSLPTIVSELEASQVQYTWVAIAYMLTQTAGQPLYGKFSDLIGRKPVLYASMFVFCVGSLLSGVSKESPPYLILGYLSLIISQTITWLILSRALSGIGGGGIVGSVWTITSEIVPVHRRAHWSQALSLTWASSAVAGPLLGGLFSGTDGSASAFGWRWSFYMNLPICLVAFVVLLISLRTVNLDRRANTSWRDLAEKFDFFGLFAFMSGTSLLIVGFSFVTQDGWTAPSTLSLIIGGLVLLALGAVYEVRTSREALFPPQLFKDISCVAILIVVFLHSFCFTAGTFYITIYFQAVNGMEPFSAGISSLPYSLGSTLVSIPAAWFMGFWQIKAGNMNAQKWISFGGLIIGGVGFGLMITLDERSNSSIKLLFPLVAGMGLGLLLHAPYQVFTRALQSKDMAVGTSAFFLLRFTGATIGLALAGTIFNVRLDSVLLSEYPGNTSTIDLTAVQSITPPELQDEVVHAIARSIQTIWTTCSPLLGLAALVSPSLI</sequence>
<reference evidence="7" key="2">
    <citation type="submission" date="2020-11" db="EMBL/GenBank/DDBJ databases">
        <authorList>
            <consortium name="DOE Joint Genome Institute"/>
            <person name="Kuo A."/>
            <person name="Miyauchi S."/>
            <person name="Kiss E."/>
            <person name="Drula E."/>
            <person name="Kohler A."/>
            <person name="Sanchez-Garcia M."/>
            <person name="Andreopoulos B."/>
            <person name="Barry K.W."/>
            <person name="Bonito G."/>
            <person name="Buee M."/>
            <person name="Carver A."/>
            <person name="Chen C."/>
            <person name="Cichocki N."/>
            <person name="Clum A."/>
            <person name="Culley D."/>
            <person name="Crous P.W."/>
            <person name="Fauchery L."/>
            <person name="Girlanda M."/>
            <person name="Hayes R."/>
            <person name="Keri Z."/>
            <person name="Labutti K."/>
            <person name="Lipzen A."/>
            <person name="Lombard V."/>
            <person name="Magnuson J."/>
            <person name="Maillard F."/>
            <person name="Morin E."/>
            <person name="Murat C."/>
            <person name="Nolan M."/>
            <person name="Ohm R."/>
            <person name="Pangilinan J."/>
            <person name="Pereira M."/>
            <person name="Perotto S."/>
            <person name="Peter M."/>
            <person name="Riley R."/>
            <person name="Sitrit Y."/>
            <person name="Stielow B."/>
            <person name="Szollosi G."/>
            <person name="Zifcakova L."/>
            <person name="Stursova M."/>
            <person name="Spatafora J.W."/>
            <person name="Tedersoo L."/>
            <person name="Vaario L.-M."/>
            <person name="Yamada A."/>
            <person name="Yan M."/>
            <person name="Wang P."/>
            <person name="Xu J."/>
            <person name="Bruns T."/>
            <person name="Baldrian P."/>
            <person name="Vilgalys R."/>
            <person name="Henrissat B."/>
            <person name="Grigoriev I.V."/>
            <person name="Hibbett D."/>
            <person name="Nagy L.G."/>
            <person name="Martin F.M."/>
        </authorList>
    </citation>
    <scope>NUCLEOTIDE SEQUENCE</scope>
    <source>
        <strain evidence="7">UH-Tt-Lm1</strain>
    </source>
</reference>
<feature type="transmembrane region" description="Helical" evidence="5">
    <location>
        <begin position="87"/>
        <end position="106"/>
    </location>
</feature>
<dbReference type="PROSITE" id="PS50850">
    <property type="entry name" value="MFS"/>
    <property type="match status" value="1"/>
</dbReference>
<feature type="transmembrane region" description="Helical" evidence="5">
    <location>
        <begin position="415"/>
        <end position="441"/>
    </location>
</feature>
<dbReference type="EMBL" id="WIUZ02000006">
    <property type="protein sequence ID" value="KAF9786083.1"/>
    <property type="molecule type" value="Genomic_DNA"/>
</dbReference>
<comment type="subcellular location">
    <subcellularLocation>
        <location evidence="1">Membrane</location>
        <topology evidence="1">Multi-pass membrane protein</topology>
    </subcellularLocation>
</comment>
<feature type="transmembrane region" description="Helical" evidence="5">
    <location>
        <begin position="356"/>
        <end position="373"/>
    </location>
</feature>
<dbReference type="Gene3D" id="1.20.1250.20">
    <property type="entry name" value="MFS general substrate transporter like domains"/>
    <property type="match status" value="2"/>
</dbReference>
<evidence type="ECO:0000313" key="7">
    <source>
        <dbReference type="EMBL" id="KAF9786083.1"/>
    </source>
</evidence>
<dbReference type="InterPro" id="IPR036259">
    <property type="entry name" value="MFS_trans_sf"/>
</dbReference>
<comment type="caution">
    <text evidence="7">The sequence shown here is derived from an EMBL/GenBank/DDBJ whole genome shotgun (WGS) entry which is preliminary data.</text>
</comment>
<dbReference type="PANTHER" id="PTHR23501:SF102">
    <property type="entry name" value="DRUG TRANSPORTER, PUTATIVE (AFU_ORTHOLOGUE AFUA_3G08530)-RELATED"/>
    <property type="match status" value="1"/>
</dbReference>
<dbReference type="PROSITE" id="PS00217">
    <property type="entry name" value="SUGAR_TRANSPORT_2"/>
    <property type="match status" value="1"/>
</dbReference>
<feature type="transmembrane region" description="Helical" evidence="5">
    <location>
        <begin position="214"/>
        <end position="235"/>
    </location>
</feature>
<dbReference type="InterPro" id="IPR011701">
    <property type="entry name" value="MFS"/>
</dbReference>
<name>A0A9P6L7X9_9AGAM</name>
<evidence type="ECO:0000256" key="5">
    <source>
        <dbReference type="SAM" id="Phobius"/>
    </source>
</evidence>
<keyword evidence="3 5" id="KW-1133">Transmembrane helix</keyword>
<dbReference type="Proteomes" id="UP000736335">
    <property type="component" value="Unassembled WGS sequence"/>
</dbReference>
<evidence type="ECO:0000256" key="2">
    <source>
        <dbReference type="ARBA" id="ARBA00022692"/>
    </source>
</evidence>
<protein>
    <submittedName>
        <fullName evidence="7">Amino acid permease ScVBA-like protein</fullName>
    </submittedName>
</protein>
<dbReference type="GO" id="GO:0022857">
    <property type="term" value="F:transmembrane transporter activity"/>
    <property type="evidence" value="ECO:0007669"/>
    <property type="project" value="InterPro"/>
</dbReference>
<evidence type="ECO:0000256" key="3">
    <source>
        <dbReference type="ARBA" id="ARBA00022989"/>
    </source>
</evidence>
<feature type="transmembrane region" description="Helical" evidence="5">
    <location>
        <begin position="284"/>
        <end position="306"/>
    </location>
</feature>
<dbReference type="GO" id="GO:0005886">
    <property type="term" value="C:plasma membrane"/>
    <property type="evidence" value="ECO:0007669"/>
    <property type="project" value="TreeGrafter"/>
</dbReference>
<feature type="domain" description="Major facilitator superfamily (MFS) profile" evidence="6">
    <location>
        <begin position="1"/>
        <end position="507"/>
    </location>
</feature>
<evidence type="ECO:0000313" key="8">
    <source>
        <dbReference type="Proteomes" id="UP000736335"/>
    </source>
</evidence>
<organism evidence="7 8">
    <name type="scientific">Thelephora terrestris</name>
    <dbReference type="NCBI Taxonomy" id="56493"/>
    <lineage>
        <taxon>Eukaryota</taxon>
        <taxon>Fungi</taxon>
        <taxon>Dikarya</taxon>
        <taxon>Basidiomycota</taxon>
        <taxon>Agaricomycotina</taxon>
        <taxon>Agaricomycetes</taxon>
        <taxon>Thelephorales</taxon>
        <taxon>Thelephoraceae</taxon>
        <taxon>Thelephora</taxon>
    </lineage>
</organism>
<keyword evidence="8" id="KW-1185">Reference proteome</keyword>
<feature type="transmembrane region" description="Helical" evidence="5">
    <location>
        <begin position="141"/>
        <end position="162"/>
    </location>
</feature>
<dbReference type="OrthoDB" id="2351791at2759"/>
<feature type="transmembrane region" description="Helical" evidence="5">
    <location>
        <begin position="385"/>
        <end position="403"/>
    </location>
</feature>
<feature type="transmembrane region" description="Helical" evidence="5">
    <location>
        <begin position="63"/>
        <end position="81"/>
    </location>
</feature>
<reference evidence="7" key="1">
    <citation type="journal article" date="2020" name="Nat. Commun.">
        <title>Large-scale genome sequencing of mycorrhizal fungi provides insights into the early evolution of symbiotic traits.</title>
        <authorList>
            <person name="Miyauchi S."/>
            <person name="Kiss E."/>
            <person name="Kuo A."/>
            <person name="Drula E."/>
            <person name="Kohler A."/>
            <person name="Sanchez-Garcia M."/>
            <person name="Morin E."/>
            <person name="Andreopoulos B."/>
            <person name="Barry K.W."/>
            <person name="Bonito G."/>
            <person name="Buee M."/>
            <person name="Carver A."/>
            <person name="Chen C."/>
            <person name="Cichocki N."/>
            <person name="Clum A."/>
            <person name="Culley D."/>
            <person name="Crous P.W."/>
            <person name="Fauchery L."/>
            <person name="Girlanda M."/>
            <person name="Hayes R.D."/>
            <person name="Keri Z."/>
            <person name="LaButti K."/>
            <person name="Lipzen A."/>
            <person name="Lombard V."/>
            <person name="Magnuson J."/>
            <person name="Maillard F."/>
            <person name="Murat C."/>
            <person name="Nolan M."/>
            <person name="Ohm R.A."/>
            <person name="Pangilinan J."/>
            <person name="Pereira M.F."/>
            <person name="Perotto S."/>
            <person name="Peter M."/>
            <person name="Pfister S."/>
            <person name="Riley R."/>
            <person name="Sitrit Y."/>
            <person name="Stielow J.B."/>
            <person name="Szollosi G."/>
            <person name="Zifcakova L."/>
            <person name="Stursova M."/>
            <person name="Spatafora J.W."/>
            <person name="Tedersoo L."/>
            <person name="Vaario L.M."/>
            <person name="Yamada A."/>
            <person name="Yan M."/>
            <person name="Wang P."/>
            <person name="Xu J."/>
            <person name="Bruns T."/>
            <person name="Baldrian P."/>
            <person name="Vilgalys R."/>
            <person name="Dunand C."/>
            <person name="Henrissat B."/>
            <person name="Grigoriev I.V."/>
            <person name="Hibbett D."/>
            <person name="Nagy L.G."/>
            <person name="Martin F.M."/>
        </authorList>
    </citation>
    <scope>NUCLEOTIDE SEQUENCE</scope>
    <source>
        <strain evidence="7">UH-Tt-Lm1</strain>
    </source>
</reference>
<keyword evidence="2 5" id="KW-0812">Transmembrane</keyword>
<evidence type="ECO:0000256" key="1">
    <source>
        <dbReference type="ARBA" id="ARBA00004141"/>
    </source>
</evidence>